<name>A0A0M2UYY0_9BACT</name>
<reference evidence="1 2" key="1">
    <citation type="journal article" date="2013" name="BMC Microbiol.">
        <title>Identification of the type II cytochrome c maturation pathway in anammox bacteria by comparative genomics.</title>
        <authorList>
            <person name="Ferousi C."/>
            <person name="Speth D.R."/>
            <person name="Reimann J."/>
            <person name="Op den Camp H.J."/>
            <person name="Allen J.W."/>
            <person name="Keltjens J.T."/>
            <person name="Jetten M.S."/>
        </authorList>
    </citation>
    <scope>NUCLEOTIDE SEQUENCE [LARGE SCALE GENOMIC DNA]</scope>
    <source>
        <strain evidence="1">RU1</strain>
    </source>
</reference>
<keyword evidence="2" id="KW-1185">Reference proteome</keyword>
<gene>
    <name evidence="1" type="ORF">BROFUL_01601</name>
</gene>
<dbReference type="AlphaFoldDB" id="A0A0M2UYY0"/>
<organism evidence="1 2">
    <name type="scientific">Candidatus Brocadia fulgida</name>
    <dbReference type="NCBI Taxonomy" id="380242"/>
    <lineage>
        <taxon>Bacteria</taxon>
        <taxon>Pseudomonadati</taxon>
        <taxon>Planctomycetota</taxon>
        <taxon>Candidatus Brocadiia</taxon>
        <taxon>Candidatus Brocadiales</taxon>
        <taxon>Candidatus Brocadiaceae</taxon>
        <taxon>Candidatus Brocadia</taxon>
    </lineage>
</organism>
<comment type="caution">
    <text evidence="1">The sequence shown here is derived from an EMBL/GenBank/DDBJ whole genome shotgun (WGS) entry which is preliminary data.</text>
</comment>
<evidence type="ECO:0000313" key="2">
    <source>
        <dbReference type="Proteomes" id="UP000034954"/>
    </source>
</evidence>
<accession>A0A0M2UYY0</accession>
<dbReference type="EMBL" id="LAQJ01000169">
    <property type="protein sequence ID" value="KKO19669.1"/>
    <property type="molecule type" value="Genomic_DNA"/>
</dbReference>
<sequence>MQYSQDNSKTAFDNIDAVKEDRYRMIAKSMEGWGQKYIIVQSAGIGEFSRYPEYSQRAWKPFGRKKDGYAWQENQVIKKGVIGAYKHDDTRKSVVPVERASYDASKPEMYAMIRAVILNPYGPARLSMPFEVPRYPSYLRQNPTHCSAAFRG</sequence>
<dbReference type="Proteomes" id="UP000034954">
    <property type="component" value="Unassembled WGS sequence"/>
</dbReference>
<evidence type="ECO:0000313" key="1">
    <source>
        <dbReference type="EMBL" id="KKO19669.1"/>
    </source>
</evidence>
<protein>
    <submittedName>
        <fullName evidence="1">Uncharacterized protein</fullName>
    </submittedName>
</protein>
<proteinExistence type="predicted"/>